<evidence type="ECO:0000313" key="14">
    <source>
        <dbReference type="Proteomes" id="UP000051686"/>
    </source>
</evidence>
<evidence type="ECO:0000256" key="6">
    <source>
        <dbReference type="ARBA" id="ARBA00022692"/>
    </source>
</evidence>
<proteinExistence type="inferred from homology"/>
<keyword evidence="4" id="KW-1003">Cell membrane</keyword>
<evidence type="ECO:0000313" key="13">
    <source>
        <dbReference type="EMBL" id="KRL05935.1"/>
    </source>
</evidence>
<dbReference type="GO" id="GO:0009055">
    <property type="term" value="F:electron transfer activity"/>
    <property type="evidence" value="ECO:0007669"/>
    <property type="project" value="TreeGrafter"/>
</dbReference>
<dbReference type="PATRIC" id="fig|1423777.3.peg.720"/>
<evidence type="ECO:0000256" key="8">
    <source>
        <dbReference type="ARBA" id="ARBA00022982"/>
    </source>
</evidence>
<sequence length="339" mass="38037">MSTLQVLWFVLIGVLFSGFFFLEGFDFGVGMSIQTLAHNEDERDQLVSTIGPVWDGNEVWLITAGGAMFASFPFWYSTLFSGYYLILFTILAGLIIRGVSFEFRSKVPSSQKQLWNWALSLGSLIVPFFFGIMFISMIQGMPINARGDMTAGFGDYFNLFSIVGGVALTLMSYLHGLNYIALKTTGPIRERAKNYARFLYGIFYLGLIAFAILLYFKTDFFALHLKATLTFVILIVLLTLIANIAVMKEHELGAFLASGGSFIALVALLFTGLFPRVMISSLSAKYDLLVTNASSSPYTLKIMSYIALTFLPFVLAYIAWTYYIFRKRIKHNAALESRY</sequence>
<dbReference type="GO" id="GO:0070069">
    <property type="term" value="C:cytochrome complex"/>
    <property type="evidence" value="ECO:0007669"/>
    <property type="project" value="TreeGrafter"/>
</dbReference>
<dbReference type="GO" id="GO:0005886">
    <property type="term" value="C:plasma membrane"/>
    <property type="evidence" value="ECO:0007669"/>
    <property type="project" value="UniProtKB-SubCell"/>
</dbReference>
<feature type="transmembrane region" description="Helical" evidence="12">
    <location>
        <begin position="6"/>
        <end position="25"/>
    </location>
</feature>
<protein>
    <submittedName>
        <fullName evidence="13">Cytochrome d ubiquinol oxidase, subunit II</fullName>
    </submittedName>
</protein>
<reference evidence="13" key="1">
    <citation type="journal article" date="2015" name="Genome Announc.">
        <title>Expanding the biotechnology potential of lactobacilli through comparative genomics of 213 strains and associated genera.</title>
        <authorList>
            <person name="Sun Z."/>
            <person name="Harris H.M."/>
            <person name="McCann A."/>
            <person name="Guo C."/>
            <person name="Argimon S."/>
            <person name="Zhang W."/>
            <person name="Yang X."/>
            <person name="Jeffery I.B."/>
            <person name="Cooney J.C."/>
            <person name="Kagawa T.F."/>
            <person name="Liu W."/>
            <person name="Song Y."/>
            <person name="Salvetti E."/>
            <person name="Wrobel A."/>
            <person name="Rasinkangas P."/>
            <person name="Parkhill J."/>
            <person name="Rea M.C."/>
            <person name="O'Sullivan O."/>
            <person name="Ritari J."/>
            <person name="Douillard F.P."/>
            <person name="Paul Ross R."/>
            <person name="Yang R."/>
            <person name="Briner A.E."/>
            <person name="Felis G.E."/>
            <person name="de Vos W.M."/>
            <person name="Barrangou R."/>
            <person name="Klaenhammer T.R."/>
            <person name="Caufield P.W."/>
            <person name="Cui Y."/>
            <person name="Zhang H."/>
            <person name="O'Toole P.W."/>
        </authorList>
    </citation>
    <scope>NUCLEOTIDE SEQUENCE [LARGE SCALE GENOMIC DNA]</scope>
    <source>
        <strain evidence="13">DSM 19972</strain>
    </source>
</reference>
<name>A0A0R1MCX8_9LACO</name>
<feature type="transmembrane region" description="Helical" evidence="12">
    <location>
        <begin position="115"/>
        <end position="136"/>
    </location>
</feature>
<evidence type="ECO:0000256" key="4">
    <source>
        <dbReference type="ARBA" id="ARBA00022475"/>
    </source>
</evidence>
<gene>
    <name evidence="13" type="ORF">FD46_GL000699</name>
</gene>
<keyword evidence="10" id="KW-0408">Iron</keyword>
<dbReference type="PANTHER" id="PTHR43141">
    <property type="entry name" value="CYTOCHROME BD2 SUBUNIT II"/>
    <property type="match status" value="1"/>
</dbReference>
<dbReference type="AlphaFoldDB" id="A0A0R1MCX8"/>
<evidence type="ECO:0000256" key="12">
    <source>
        <dbReference type="SAM" id="Phobius"/>
    </source>
</evidence>
<keyword evidence="11 12" id="KW-0472">Membrane</keyword>
<dbReference type="PIRSF" id="PIRSF000267">
    <property type="entry name" value="Cyt_oxidse_sub2"/>
    <property type="match status" value="1"/>
</dbReference>
<keyword evidence="8" id="KW-0249">Electron transport</keyword>
<dbReference type="NCBIfam" id="TIGR00203">
    <property type="entry name" value="cydB"/>
    <property type="match status" value="1"/>
</dbReference>
<feature type="transmembrane region" description="Helical" evidence="12">
    <location>
        <begin position="198"/>
        <end position="216"/>
    </location>
</feature>
<keyword evidence="5" id="KW-0349">Heme</keyword>
<evidence type="ECO:0000256" key="2">
    <source>
        <dbReference type="ARBA" id="ARBA00007543"/>
    </source>
</evidence>
<evidence type="ECO:0000256" key="11">
    <source>
        <dbReference type="ARBA" id="ARBA00023136"/>
    </source>
</evidence>
<evidence type="ECO:0000256" key="10">
    <source>
        <dbReference type="ARBA" id="ARBA00023004"/>
    </source>
</evidence>
<dbReference type="GO" id="GO:0016682">
    <property type="term" value="F:oxidoreductase activity, acting on diphenols and related substances as donors, oxygen as acceptor"/>
    <property type="evidence" value="ECO:0007669"/>
    <property type="project" value="TreeGrafter"/>
</dbReference>
<feature type="transmembrane region" description="Helical" evidence="12">
    <location>
        <begin position="302"/>
        <end position="325"/>
    </location>
</feature>
<keyword evidence="9 12" id="KW-1133">Transmembrane helix</keyword>
<dbReference type="InterPro" id="IPR003317">
    <property type="entry name" value="Cyt-d_oxidase_su2"/>
</dbReference>
<comment type="subcellular location">
    <subcellularLocation>
        <location evidence="1">Cell membrane</location>
        <topology evidence="1">Multi-pass membrane protein</topology>
    </subcellularLocation>
</comment>
<dbReference type="Proteomes" id="UP000051686">
    <property type="component" value="Unassembled WGS sequence"/>
</dbReference>
<keyword evidence="14" id="KW-1185">Reference proteome</keyword>
<feature type="transmembrane region" description="Helical" evidence="12">
    <location>
        <begin position="156"/>
        <end position="177"/>
    </location>
</feature>
<evidence type="ECO:0000256" key="1">
    <source>
        <dbReference type="ARBA" id="ARBA00004651"/>
    </source>
</evidence>
<organism evidence="13 14">
    <name type="scientific">Liquorilactobacillus oeni DSM 19972</name>
    <dbReference type="NCBI Taxonomy" id="1423777"/>
    <lineage>
        <taxon>Bacteria</taxon>
        <taxon>Bacillati</taxon>
        <taxon>Bacillota</taxon>
        <taxon>Bacilli</taxon>
        <taxon>Lactobacillales</taxon>
        <taxon>Lactobacillaceae</taxon>
        <taxon>Liquorilactobacillus</taxon>
    </lineage>
</organism>
<dbReference type="Pfam" id="PF02322">
    <property type="entry name" value="Cyt_bd_oxida_II"/>
    <property type="match status" value="1"/>
</dbReference>
<feature type="transmembrane region" description="Helical" evidence="12">
    <location>
        <begin position="82"/>
        <end position="103"/>
    </location>
</feature>
<evidence type="ECO:0000256" key="5">
    <source>
        <dbReference type="ARBA" id="ARBA00022617"/>
    </source>
</evidence>
<evidence type="ECO:0000256" key="3">
    <source>
        <dbReference type="ARBA" id="ARBA00022448"/>
    </source>
</evidence>
<dbReference type="OrthoDB" id="9776710at2"/>
<keyword evidence="6 12" id="KW-0812">Transmembrane</keyword>
<evidence type="ECO:0000256" key="9">
    <source>
        <dbReference type="ARBA" id="ARBA00022989"/>
    </source>
</evidence>
<feature type="transmembrane region" description="Helical" evidence="12">
    <location>
        <begin position="228"/>
        <end position="246"/>
    </location>
</feature>
<evidence type="ECO:0000256" key="7">
    <source>
        <dbReference type="ARBA" id="ARBA00022723"/>
    </source>
</evidence>
<feature type="transmembrane region" description="Helical" evidence="12">
    <location>
        <begin position="253"/>
        <end position="274"/>
    </location>
</feature>
<dbReference type="PANTHER" id="PTHR43141:SF5">
    <property type="entry name" value="CYTOCHROME BD-I UBIQUINOL OXIDASE SUBUNIT 2"/>
    <property type="match status" value="1"/>
</dbReference>
<dbReference type="GO" id="GO:0046872">
    <property type="term" value="F:metal ion binding"/>
    <property type="evidence" value="ECO:0007669"/>
    <property type="project" value="UniProtKB-KW"/>
</dbReference>
<dbReference type="GO" id="GO:0019646">
    <property type="term" value="P:aerobic electron transport chain"/>
    <property type="evidence" value="ECO:0007669"/>
    <property type="project" value="TreeGrafter"/>
</dbReference>
<dbReference type="STRING" id="1423777.FD46_GL000699"/>
<keyword evidence="3" id="KW-0813">Transport</keyword>
<dbReference type="RefSeq" id="WP_057895654.1">
    <property type="nucleotide sequence ID" value="NZ_AZEH01000020.1"/>
</dbReference>
<dbReference type="EMBL" id="AZEH01000020">
    <property type="protein sequence ID" value="KRL05935.1"/>
    <property type="molecule type" value="Genomic_DNA"/>
</dbReference>
<comment type="similarity">
    <text evidence="2">Belongs to the cytochrome ubiquinol oxidase subunit 2 family.</text>
</comment>
<accession>A0A0R1MCX8</accession>
<comment type="caution">
    <text evidence="13">The sequence shown here is derived from an EMBL/GenBank/DDBJ whole genome shotgun (WGS) entry which is preliminary data.</text>
</comment>
<keyword evidence="7" id="KW-0479">Metal-binding</keyword>